<gene>
    <name evidence="2" type="ORF">OG563_36125</name>
</gene>
<protein>
    <submittedName>
        <fullName evidence="2">MarR family transcriptional regulator</fullName>
    </submittedName>
</protein>
<dbReference type="InterPro" id="IPR000835">
    <property type="entry name" value="HTH_MarR-typ"/>
</dbReference>
<dbReference type="EMBL" id="CP109441">
    <property type="protein sequence ID" value="WUV44558.1"/>
    <property type="molecule type" value="Genomic_DNA"/>
</dbReference>
<keyword evidence="3" id="KW-1185">Reference proteome</keyword>
<evidence type="ECO:0000259" key="1">
    <source>
        <dbReference type="PROSITE" id="PS50995"/>
    </source>
</evidence>
<name>A0ABZ1YN14_9NOCA</name>
<dbReference type="RefSeq" id="WP_327097962.1">
    <property type="nucleotide sequence ID" value="NZ_CP109149.1"/>
</dbReference>
<dbReference type="InterPro" id="IPR036388">
    <property type="entry name" value="WH-like_DNA-bd_sf"/>
</dbReference>
<sequence>MDKILDKIEFETMLFGRYSLASRQLGGRRLDRNTYTLLNRLRVEGPMTLGQLSEAVGQDVSTLNRRTAGMVRDGLVERIPDPDGGMARKFRITAEGERQLDRDRDESLQTLATILADWSPQDAADFADYLQRFNIDIERYLGRPWPRP</sequence>
<dbReference type="Pfam" id="PF01047">
    <property type="entry name" value="MarR"/>
    <property type="match status" value="1"/>
</dbReference>
<dbReference type="Proteomes" id="UP001432062">
    <property type="component" value="Chromosome"/>
</dbReference>
<feature type="domain" description="HTH marR-type" evidence="1">
    <location>
        <begin position="1"/>
        <end position="135"/>
    </location>
</feature>
<dbReference type="PROSITE" id="PS50995">
    <property type="entry name" value="HTH_MARR_2"/>
    <property type="match status" value="1"/>
</dbReference>
<dbReference type="InterPro" id="IPR036390">
    <property type="entry name" value="WH_DNA-bd_sf"/>
</dbReference>
<organism evidence="2 3">
    <name type="scientific">Nocardia vinacea</name>
    <dbReference type="NCBI Taxonomy" id="96468"/>
    <lineage>
        <taxon>Bacteria</taxon>
        <taxon>Bacillati</taxon>
        <taxon>Actinomycetota</taxon>
        <taxon>Actinomycetes</taxon>
        <taxon>Mycobacteriales</taxon>
        <taxon>Nocardiaceae</taxon>
        <taxon>Nocardia</taxon>
    </lineage>
</organism>
<dbReference type="SMART" id="SM00347">
    <property type="entry name" value="HTH_MARR"/>
    <property type="match status" value="1"/>
</dbReference>
<evidence type="ECO:0000313" key="2">
    <source>
        <dbReference type="EMBL" id="WUV44558.1"/>
    </source>
</evidence>
<evidence type="ECO:0000313" key="3">
    <source>
        <dbReference type="Proteomes" id="UP001432062"/>
    </source>
</evidence>
<dbReference type="Gene3D" id="1.10.10.10">
    <property type="entry name" value="Winged helix-like DNA-binding domain superfamily/Winged helix DNA-binding domain"/>
    <property type="match status" value="1"/>
</dbReference>
<accession>A0ABZ1YN14</accession>
<dbReference type="SUPFAM" id="SSF46785">
    <property type="entry name" value="Winged helix' DNA-binding domain"/>
    <property type="match status" value="1"/>
</dbReference>
<proteinExistence type="predicted"/>
<reference evidence="2" key="1">
    <citation type="submission" date="2022-10" db="EMBL/GenBank/DDBJ databases">
        <title>The complete genomes of actinobacterial strains from the NBC collection.</title>
        <authorList>
            <person name="Joergensen T.S."/>
            <person name="Alvarez Arevalo M."/>
            <person name="Sterndorff E.B."/>
            <person name="Faurdal D."/>
            <person name="Vuksanovic O."/>
            <person name="Mourched A.-S."/>
            <person name="Charusanti P."/>
            <person name="Shaw S."/>
            <person name="Blin K."/>
            <person name="Weber T."/>
        </authorList>
    </citation>
    <scope>NUCLEOTIDE SEQUENCE</scope>
    <source>
        <strain evidence="2">NBC_01482</strain>
    </source>
</reference>